<dbReference type="GO" id="GO:0030170">
    <property type="term" value="F:pyridoxal phosphate binding"/>
    <property type="evidence" value="ECO:0007669"/>
    <property type="project" value="TreeGrafter"/>
</dbReference>
<comment type="caution">
    <text evidence="6">The sequence shown here is derived from an EMBL/GenBank/DDBJ whole genome shotgun (WGS) entry which is preliminary data.</text>
</comment>
<reference evidence="6 7" key="1">
    <citation type="submission" date="2018-10" db="EMBL/GenBank/DDBJ databases">
        <title>Draft genome of Cortibacter populi DSM10536.</title>
        <authorList>
            <person name="Bernier A.-M."/>
            <person name="Bernard K."/>
        </authorList>
    </citation>
    <scope>NUCLEOTIDE SEQUENCE [LARGE SCALE GENOMIC DNA]</scope>
    <source>
        <strain evidence="6 7">DSM 105136</strain>
    </source>
</reference>
<feature type="active site" description="Proton acceptor" evidence="3">
    <location>
        <position position="206"/>
    </location>
</feature>
<dbReference type="Gene3D" id="3.40.640.10">
    <property type="entry name" value="Type I PLP-dependent aspartate aminotransferase-like (Major domain)"/>
    <property type="match status" value="1"/>
</dbReference>
<evidence type="ECO:0000256" key="1">
    <source>
        <dbReference type="ARBA" id="ARBA00022898"/>
    </source>
</evidence>
<organism evidence="6 7">
    <name type="scientific">Corticibacter populi</name>
    <dbReference type="NCBI Taxonomy" id="1550736"/>
    <lineage>
        <taxon>Bacteria</taxon>
        <taxon>Pseudomonadati</taxon>
        <taxon>Pseudomonadota</taxon>
        <taxon>Betaproteobacteria</taxon>
        <taxon>Burkholderiales</taxon>
        <taxon>Comamonadaceae</taxon>
        <taxon>Corticibacter</taxon>
    </lineage>
</organism>
<dbReference type="GO" id="GO:0008483">
    <property type="term" value="F:transaminase activity"/>
    <property type="evidence" value="ECO:0007669"/>
    <property type="project" value="TreeGrafter"/>
</dbReference>
<dbReference type="InterPro" id="IPR000653">
    <property type="entry name" value="DegT/StrS_aminotransferase"/>
</dbReference>
<dbReference type="RefSeq" id="WP_122230642.1">
    <property type="nucleotide sequence ID" value="NZ_RDQO01000005.1"/>
</dbReference>
<dbReference type="PIRSF" id="PIRSF000390">
    <property type="entry name" value="PLP_StrS"/>
    <property type="match status" value="1"/>
</dbReference>
<protein>
    <recommendedName>
        <fullName evidence="8">DegT/DnrJ/EryC1/StrS aminotransferase</fullName>
    </recommendedName>
</protein>
<dbReference type="OrthoDB" id="9804264at2"/>
<keyword evidence="1 4" id="KW-0663">Pyridoxal phosphate</keyword>
<keyword evidence="7" id="KW-1185">Reference proteome</keyword>
<dbReference type="InterPro" id="IPR015421">
    <property type="entry name" value="PyrdxlP-dep_Trfase_major"/>
</dbReference>
<evidence type="ECO:0000313" key="7">
    <source>
        <dbReference type="Proteomes" id="UP000278006"/>
    </source>
</evidence>
<dbReference type="Pfam" id="PF01041">
    <property type="entry name" value="DegT_DnrJ_EryC1"/>
    <property type="match status" value="1"/>
</dbReference>
<dbReference type="PANTHER" id="PTHR30244:SF9">
    <property type="entry name" value="PROTEIN RV3402C"/>
    <property type="match status" value="1"/>
</dbReference>
<evidence type="ECO:0000313" key="6">
    <source>
        <dbReference type="EMBL" id="RMX04045.1"/>
    </source>
</evidence>
<dbReference type="InterPro" id="IPR015424">
    <property type="entry name" value="PyrdxlP-dep_Trfase"/>
</dbReference>
<gene>
    <name evidence="6" type="ORF">D8I35_14555</name>
</gene>
<evidence type="ECO:0008006" key="8">
    <source>
        <dbReference type="Google" id="ProtNLM"/>
    </source>
</evidence>
<dbReference type="AlphaFoldDB" id="A0A3M6QM68"/>
<dbReference type="EMBL" id="RDQO01000005">
    <property type="protein sequence ID" value="RMX04045.1"/>
    <property type="molecule type" value="Genomic_DNA"/>
</dbReference>
<dbReference type="Proteomes" id="UP000278006">
    <property type="component" value="Unassembled WGS sequence"/>
</dbReference>
<dbReference type="GO" id="GO:0000271">
    <property type="term" value="P:polysaccharide biosynthetic process"/>
    <property type="evidence" value="ECO:0007669"/>
    <property type="project" value="TreeGrafter"/>
</dbReference>
<dbReference type="PANTHER" id="PTHR30244">
    <property type="entry name" value="TRANSAMINASE"/>
    <property type="match status" value="1"/>
</dbReference>
<comment type="similarity">
    <text evidence="2 5">Belongs to the DegT/DnrJ/EryC1 family.</text>
</comment>
<accession>A0A3M6QM68</accession>
<proteinExistence type="inferred from homology"/>
<evidence type="ECO:0000256" key="2">
    <source>
        <dbReference type="ARBA" id="ARBA00037999"/>
    </source>
</evidence>
<evidence type="ECO:0000256" key="3">
    <source>
        <dbReference type="PIRSR" id="PIRSR000390-1"/>
    </source>
</evidence>
<feature type="modified residue" description="N6-(pyridoxal phosphate)lysine" evidence="4">
    <location>
        <position position="206"/>
    </location>
</feature>
<name>A0A3M6QM68_9BURK</name>
<evidence type="ECO:0000256" key="4">
    <source>
        <dbReference type="PIRSR" id="PIRSR000390-2"/>
    </source>
</evidence>
<sequence length="384" mass="41544">MLDANVREQLLRGKSTEGGIQPFSPLLPRAHSLLPYLELIDENRWYSNRGLLTCHLESRIAQMLGPSVQVAATSCGQAAIEAAILAFAGMASIDRPYALLPSYTFSATASAVQRCGYTPYFVDIEADDWLLSADALLNHPMIGKAGLVVAVCAYGRRIEQAPWVLFKEKTGVPVVIDAAAAFESISQSPQELLGTIPVAISLQATKTLSSGEGGLVIGTTPDLYIKVAQATNFGFFGSRETTAPGFNGKLSEYHAAVGLASLDEWASTQKAWCAVHAEYQRLAMNRGVQELLFASPGVASCYVLFRSPSDEAVIRIVRSLEHNRIECRHWYGRGLHSHQYYASCPKDELPNTTLISGCLIGLPVAIDLSEVKMARILDAIVAAL</sequence>
<dbReference type="SUPFAM" id="SSF53383">
    <property type="entry name" value="PLP-dependent transferases"/>
    <property type="match status" value="1"/>
</dbReference>
<evidence type="ECO:0000256" key="5">
    <source>
        <dbReference type="RuleBase" id="RU004508"/>
    </source>
</evidence>